<keyword evidence="4" id="KW-1185">Reference proteome</keyword>
<dbReference type="EMBL" id="JACDUS010000004">
    <property type="protein sequence ID" value="MBA2881599.1"/>
    <property type="molecule type" value="Genomic_DNA"/>
</dbReference>
<dbReference type="RefSeq" id="WP_181551244.1">
    <property type="nucleotide sequence ID" value="NZ_JACDUS010000004.1"/>
</dbReference>
<evidence type="ECO:0000256" key="1">
    <source>
        <dbReference type="ARBA" id="ARBA00022801"/>
    </source>
</evidence>
<dbReference type="Proteomes" id="UP000525298">
    <property type="component" value="Unassembled WGS sequence"/>
</dbReference>
<dbReference type="CDD" id="cd03424">
    <property type="entry name" value="NUDIX_ADPRase_Nudt5_UGPPase_Nudt14"/>
    <property type="match status" value="1"/>
</dbReference>
<dbReference type="PANTHER" id="PTHR11839:SF1">
    <property type="entry name" value="ADP-SUGAR PYROPHOSPHATASE"/>
    <property type="match status" value="1"/>
</dbReference>
<accession>A0A7W0HKT1</accession>
<comment type="caution">
    <text evidence="3">The sequence shown here is derived from an EMBL/GenBank/DDBJ whole genome shotgun (WGS) entry which is preliminary data.</text>
</comment>
<dbReference type="PROSITE" id="PS51462">
    <property type="entry name" value="NUDIX"/>
    <property type="match status" value="1"/>
</dbReference>
<dbReference type="InterPro" id="IPR020476">
    <property type="entry name" value="Nudix_hydrolase"/>
</dbReference>
<feature type="domain" description="Nudix hydrolase" evidence="2">
    <location>
        <begin position="56"/>
        <end position="187"/>
    </location>
</feature>
<organism evidence="3 4">
    <name type="scientific">Desulfosalsimonas propionicica</name>
    <dbReference type="NCBI Taxonomy" id="332175"/>
    <lineage>
        <taxon>Bacteria</taxon>
        <taxon>Pseudomonadati</taxon>
        <taxon>Thermodesulfobacteriota</taxon>
        <taxon>Desulfobacteria</taxon>
        <taxon>Desulfobacterales</taxon>
        <taxon>Desulfosalsimonadaceae</taxon>
        <taxon>Desulfosalsimonas</taxon>
    </lineage>
</organism>
<protein>
    <submittedName>
        <fullName evidence="3">ADP-ribose pyrophosphatase</fullName>
        <ecNumber evidence="3">3.6.1.13</ecNumber>
    </submittedName>
</protein>
<keyword evidence="1 3" id="KW-0378">Hydrolase</keyword>
<gene>
    <name evidence="3" type="ORF">HNR65_001926</name>
</gene>
<evidence type="ECO:0000313" key="3">
    <source>
        <dbReference type="EMBL" id="MBA2881599.1"/>
    </source>
</evidence>
<name>A0A7W0HKT1_9BACT</name>
<dbReference type="GO" id="GO:0019693">
    <property type="term" value="P:ribose phosphate metabolic process"/>
    <property type="evidence" value="ECO:0007669"/>
    <property type="project" value="TreeGrafter"/>
</dbReference>
<dbReference type="PANTHER" id="PTHR11839">
    <property type="entry name" value="UDP/ADP-SUGAR PYROPHOSPHATASE"/>
    <property type="match status" value="1"/>
</dbReference>
<dbReference type="GO" id="GO:0047631">
    <property type="term" value="F:ADP-ribose diphosphatase activity"/>
    <property type="evidence" value="ECO:0007669"/>
    <property type="project" value="UniProtKB-EC"/>
</dbReference>
<sequence>MSAGDQKIRILGQTALTDRRFVNLFEIRYSDKKGNERRWDFVSRQNPPKIETGGFDIVDAVIIVPWHAPSGKLVVIREFRMPLNDYQYGFPAGLVDPGESPEQSAIRELGEETGLKTTGVRRTSPPIYVSSGLTDESIVMVYLDCEGHPSDGNTGSAEDIETVFLSRQEAADLCVAPDLKVDVKTWLVMDKFAATGGI</sequence>
<dbReference type="InterPro" id="IPR015797">
    <property type="entry name" value="NUDIX_hydrolase-like_dom_sf"/>
</dbReference>
<dbReference type="PRINTS" id="PR00502">
    <property type="entry name" value="NUDIXFAMILY"/>
</dbReference>
<dbReference type="AlphaFoldDB" id="A0A7W0HKT1"/>
<evidence type="ECO:0000313" key="4">
    <source>
        <dbReference type="Proteomes" id="UP000525298"/>
    </source>
</evidence>
<dbReference type="Gene3D" id="3.90.79.10">
    <property type="entry name" value="Nucleoside Triphosphate Pyrophosphohydrolase"/>
    <property type="match status" value="1"/>
</dbReference>
<dbReference type="EC" id="3.6.1.13" evidence="3"/>
<dbReference type="InterPro" id="IPR000086">
    <property type="entry name" value="NUDIX_hydrolase_dom"/>
</dbReference>
<proteinExistence type="predicted"/>
<evidence type="ECO:0000259" key="2">
    <source>
        <dbReference type="PROSITE" id="PS51462"/>
    </source>
</evidence>
<reference evidence="3 4" key="1">
    <citation type="submission" date="2020-07" db="EMBL/GenBank/DDBJ databases">
        <title>Genomic Encyclopedia of Type Strains, Phase IV (KMG-IV): sequencing the most valuable type-strain genomes for metagenomic binning, comparative biology and taxonomic classification.</title>
        <authorList>
            <person name="Goeker M."/>
        </authorList>
    </citation>
    <scope>NUCLEOTIDE SEQUENCE [LARGE SCALE GENOMIC DNA]</scope>
    <source>
        <strain evidence="3 4">DSM 17721</strain>
    </source>
</reference>
<dbReference type="GO" id="GO:0006753">
    <property type="term" value="P:nucleoside phosphate metabolic process"/>
    <property type="evidence" value="ECO:0007669"/>
    <property type="project" value="TreeGrafter"/>
</dbReference>
<dbReference type="SUPFAM" id="SSF55811">
    <property type="entry name" value="Nudix"/>
    <property type="match status" value="1"/>
</dbReference>
<dbReference type="Pfam" id="PF00293">
    <property type="entry name" value="NUDIX"/>
    <property type="match status" value="1"/>
</dbReference>